<accession>A0A812I4C3</accession>
<dbReference type="Proteomes" id="UP000604046">
    <property type="component" value="Unassembled WGS sequence"/>
</dbReference>
<proteinExistence type="predicted"/>
<keyword evidence="2" id="KW-1185">Reference proteome</keyword>
<protein>
    <submittedName>
        <fullName evidence="1">Uncharacterized protein</fullName>
    </submittedName>
</protein>
<evidence type="ECO:0000313" key="1">
    <source>
        <dbReference type="EMBL" id="CAE6971700.1"/>
    </source>
</evidence>
<dbReference type="EMBL" id="CAJNDS010000158">
    <property type="protein sequence ID" value="CAE6971700.1"/>
    <property type="molecule type" value="Genomic_DNA"/>
</dbReference>
<sequence length="568" mass="64048">MALPPETVEDWFRLVPNLLGNEGWLVAFDGSDRLLHRHSPWGGQLIRFSVRDLEAQSPLADAATLFVSPEVRAWALRTFPELKDEESFEVIEQLAPGDAVVVRKLPWRFLSLCGLFFCTFSEIYADRHFFHPLYPSKFRQIVRRSFPRPGDSVMALQSLEAPFEAIAVSYAQKPGTFAMDFIFRVCSEGLANWASLHFAAILESARQHALWFVNRPRVVEMRGADAQWYVVLTIQSWRRGRPLVPLAAEDMAAEEDVTIIDAGQHEGLRSWIRYHPRMAGGSCFLLSEYLTLFLHRIGEHVTAFQYIGEQQLLPYQCAIQRDEWNRVQAHFHRAYSLQKAAYRHSRGGPTAPGVCENHDPRFGKNHNPAPTRQRVHAVKTVVRNTFIELDVTGAGAFKGKSWWLFWNSTAAVQGLAAECFRNLPWLLYSGAGALALLFLIGQCPSAQHHRLFLQSPSWARPGATSPPLPPERQSLSLRCKVLLCSTLELPADADETSTVDSSGSDVDEKEEIDVQSWSIVGRKIFARLAECDSDDDFDVMQNPPINTHAWSAVGAKIFSTLAEFDDED</sequence>
<gene>
    <name evidence="1" type="ORF">SNAT2548_LOCUS2628</name>
</gene>
<dbReference type="AlphaFoldDB" id="A0A812I4C3"/>
<dbReference type="OrthoDB" id="406282at2759"/>
<name>A0A812I4C3_9DINO</name>
<comment type="caution">
    <text evidence="1">The sequence shown here is derived from an EMBL/GenBank/DDBJ whole genome shotgun (WGS) entry which is preliminary data.</text>
</comment>
<evidence type="ECO:0000313" key="2">
    <source>
        <dbReference type="Proteomes" id="UP000604046"/>
    </source>
</evidence>
<reference evidence="1" key="1">
    <citation type="submission" date="2021-02" db="EMBL/GenBank/DDBJ databases">
        <authorList>
            <person name="Dougan E. K."/>
            <person name="Rhodes N."/>
            <person name="Thang M."/>
            <person name="Chan C."/>
        </authorList>
    </citation>
    <scope>NUCLEOTIDE SEQUENCE</scope>
</reference>
<organism evidence="1 2">
    <name type="scientific">Symbiodinium natans</name>
    <dbReference type="NCBI Taxonomy" id="878477"/>
    <lineage>
        <taxon>Eukaryota</taxon>
        <taxon>Sar</taxon>
        <taxon>Alveolata</taxon>
        <taxon>Dinophyceae</taxon>
        <taxon>Suessiales</taxon>
        <taxon>Symbiodiniaceae</taxon>
        <taxon>Symbiodinium</taxon>
    </lineage>
</organism>